<name>A0A9P6GY27_9MICR</name>
<accession>A0A9P6GY27</accession>
<protein>
    <submittedName>
        <fullName evidence="1">Uncharacterized protein</fullName>
    </submittedName>
</protein>
<dbReference type="Proteomes" id="UP000740883">
    <property type="component" value="Unassembled WGS sequence"/>
</dbReference>
<dbReference type="OrthoDB" id="10422496at2759"/>
<keyword evidence="2" id="KW-1185">Reference proteome</keyword>
<evidence type="ECO:0000313" key="2">
    <source>
        <dbReference type="Proteomes" id="UP000740883"/>
    </source>
</evidence>
<reference evidence="1 2" key="1">
    <citation type="journal article" date="2020" name="Genome Biol. Evol.">
        <title>Comparative genomics of strictly vertically transmitted, feminizing microsporidia endosymbionts of amphipod crustaceans.</title>
        <authorList>
            <person name="Cormier A."/>
            <person name="Chebbi M.A."/>
            <person name="Giraud I."/>
            <person name="Wattier R."/>
            <person name="Teixeira M."/>
            <person name="Gilbert C."/>
            <person name="Rigaud T."/>
            <person name="Cordaux R."/>
        </authorList>
    </citation>
    <scope>NUCLEOTIDE SEQUENCE [LARGE SCALE GENOMIC DNA]</scope>
    <source>
        <strain evidence="1 2">Ou3-Ou53</strain>
    </source>
</reference>
<comment type="caution">
    <text evidence="1">The sequence shown here is derived from an EMBL/GenBank/DDBJ whole genome shotgun (WGS) entry which is preliminary data.</text>
</comment>
<gene>
    <name evidence="1" type="ORF">NGRA_2215</name>
</gene>
<dbReference type="EMBL" id="SBJO01000210">
    <property type="protein sequence ID" value="KAF9762107.1"/>
    <property type="molecule type" value="Genomic_DNA"/>
</dbReference>
<sequence length="136" mass="15942">MKNRKNSKNNVKKEIKSDYFMIKEIKEPSSLVNIFRDHKDVYKSFNKIMMNYEEGFDDIALLLVCDIQPVILQQLALFCSYFSIQLYLLPSTISTTLESIFNEKIRIIGVKKDSEALKKMSSILKDLIFVEKDIYL</sequence>
<proteinExistence type="predicted"/>
<organism evidence="1 2">
    <name type="scientific">Nosema granulosis</name>
    <dbReference type="NCBI Taxonomy" id="83296"/>
    <lineage>
        <taxon>Eukaryota</taxon>
        <taxon>Fungi</taxon>
        <taxon>Fungi incertae sedis</taxon>
        <taxon>Microsporidia</taxon>
        <taxon>Nosematidae</taxon>
        <taxon>Nosema</taxon>
    </lineage>
</organism>
<dbReference type="AlphaFoldDB" id="A0A9P6GY27"/>
<evidence type="ECO:0000313" key="1">
    <source>
        <dbReference type="EMBL" id="KAF9762107.1"/>
    </source>
</evidence>